<proteinExistence type="predicted"/>
<sequence>MSNQFNTIFHQSSERASRLIEAIDKLEVGSEGWLNLMELHRMELDRMFASIEAYNQAINMDYMDCGSADLGKRLEVLCRN</sequence>
<name>A0A8S5MD96_9CAUD</name>
<protein>
    <submittedName>
        <fullName evidence="1">Uncharacterized protein</fullName>
    </submittedName>
</protein>
<evidence type="ECO:0000313" key="1">
    <source>
        <dbReference type="EMBL" id="DAD80293.1"/>
    </source>
</evidence>
<organism evidence="1">
    <name type="scientific">Caudovirales sp. ctTqA28</name>
    <dbReference type="NCBI Taxonomy" id="2826775"/>
    <lineage>
        <taxon>Viruses</taxon>
        <taxon>Duplodnaviria</taxon>
        <taxon>Heunggongvirae</taxon>
        <taxon>Uroviricota</taxon>
        <taxon>Caudoviricetes</taxon>
    </lineage>
</organism>
<dbReference type="EMBL" id="BK014882">
    <property type="protein sequence ID" value="DAD80293.1"/>
    <property type="molecule type" value="Genomic_DNA"/>
</dbReference>
<accession>A0A8S5MD96</accession>
<reference evidence="1" key="1">
    <citation type="journal article" date="2021" name="Proc. Natl. Acad. Sci. U.S.A.">
        <title>A Catalog of Tens of Thousands of Viruses from Human Metagenomes Reveals Hidden Associations with Chronic Diseases.</title>
        <authorList>
            <person name="Tisza M.J."/>
            <person name="Buck C.B."/>
        </authorList>
    </citation>
    <scope>NUCLEOTIDE SEQUENCE</scope>
    <source>
        <strain evidence="1">CtTqA28</strain>
    </source>
</reference>